<comment type="caution">
    <text evidence="2">The sequence shown here is derived from an EMBL/GenBank/DDBJ whole genome shotgun (WGS) entry which is preliminary data.</text>
</comment>
<keyword evidence="3" id="KW-1185">Reference proteome</keyword>
<evidence type="ECO:0000313" key="2">
    <source>
        <dbReference type="EMBL" id="CAK0789471.1"/>
    </source>
</evidence>
<feature type="non-terminal residue" evidence="2">
    <location>
        <position position="1"/>
    </location>
</feature>
<reference evidence="2" key="1">
    <citation type="submission" date="2023-10" db="EMBL/GenBank/DDBJ databases">
        <authorList>
            <person name="Chen Y."/>
            <person name="Shah S."/>
            <person name="Dougan E. K."/>
            <person name="Thang M."/>
            <person name="Chan C."/>
        </authorList>
    </citation>
    <scope>NUCLEOTIDE SEQUENCE [LARGE SCALE GENOMIC DNA]</scope>
</reference>
<dbReference type="EMBL" id="CAUYUJ010000242">
    <property type="protein sequence ID" value="CAK0789471.1"/>
    <property type="molecule type" value="Genomic_DNA"/>
</dbReference>
<sequence length="116" mass="12916">AFMLQPKRKRLSARQFFKAQRHFEGVPVCRHHIPPGDDGQESRGTIEARTFIRATVCSSLTVAVSLAIGQLLVGAVVKQRGFAEPVVKVFMALFCMREFRILSLLGAVFGVLKLEM</sequence>
<feature type="non-terminal residue" evidence="2">
    <location>
        <position position="116"/>
    </location>
</feature>
<name>A0ABN9PDK0_9DINO</name>
<feature type="transmembrane region" description="Helical" evidence="1">
    <location>
        <begin position="89"/>
        <end position="112"/>
    </location>
</feature>
<accession>A0ABN9PDK0</accession>
<evidence type="ECO:0000313" key="3">
    <source>
        <dbReference type="Proteomes" id="UP001189429"/>
    </source>
</evidence>
<organism evidence="2 3">
    <name type="scientific">Prorocentrum cordatum</name>
    <dbReference type="NCBI Taxonomy" id="2364126"/>
    <lineage>
        <taxon>Eukaryota</taxon>
        <taxon>Sar</taxon>
        <taxon>Alveolata</taxon>
        <taxon>Dinophyceae</taxon>
        <taxon>Prorocentrales</taxon>
        <taxon>Prorocentraceae</taxon>
        <taxon>Prorocentrum</taxon>
    </lineage>
</organism>
<dbReference type="Proteomes" id="UP001189429">
    <property type="component" value="Unassembled WGS sequence"/>
</dbReference>
<protein>
    <submittedName>
        <fullName evidence="2">Uncharacterized protein</fullName>
    </submittedName>
</protein>
<proteinExistence type="predicted"/>
<keyword evidence="1" id="KW-0812">Transmembrane</keyword>
<gene>
    <name evidence="2" type="ORF">PCOR1329_LOCUS1028</name>
</gene>
<feature type="transmembrane region" description="Helical" evidence="1">
    <location>
        <begin position="51"/>
        <end position="77"/>
    </location>
</feature>
<keyword evidence="1" id="KW-0472">Membrane</keyword>
<evidence type="ECO:0000256" key="1">
    <source>
        <dbReference type="SAM" id="Phobius"/>
    </source>
</evidence>
<keyword evidence="1" id="KW-1133">Transmembrane helix</keyword>